<dbReference type="GeneID" id="64691478"/>
<dbReference type="Proteomes" id="UP000823399">
    <property type="component" value="Unassembled WGS sequence"/>
</dbReference>
<dbReference type="OrthoDB" id="5419483at2759"/>
<dbReference type="RefSeq" id="XP_041284141.1">
    <property type="nucleotide sequence ID" value="XM_041429219.1"/>
</dbReference>
<evidence type="ECO:0000313" key="2">
    <source>
        <dbReference type="EMBL" id="KAG2080424.1"/>
    </source>
</evidence>
<keyword evidence="3" id="KW-1185">Reference proteome</keyword>
<sequence length="86" mass="9655">MCPNRLHNGLCSWTLLASTLAVAHVFALSELQWTIKNKNCSIVIPGSYPHRLTLIFSRLVSLMTHCLVSRSQKDWSSTTTGRTPRT</sequence>
<organism evidence="2 3">
    <name type="scientific">Suillus discolor</name>
    <dbReference type="NCBI Taxonomy" id="1912936"/>
    <lineage>
        <taxon>Eukaryota</taxon>
        <taxon>Fungi</taxon>
        <taxon>Dikarya</taxon>
        <taxon>Basidiomycota</taxon>
        <taxon>Agaricomycotina</taxon>
        <taxon>Agaricomycetes</taxon>
        <taxon>Agaricomycetidae</taxon>
        <taxon>Boletales</taxon>
        <taxon>Suillineae</taxon>
        <taxon>Suillaceae</taxon>
        <taxon>Suillus</taxon>
    </lineage>
</organism>
<comment type="caution">
    <text evidence="2">The sequence shown here is derived from an EMBL/GenBank/DDBJ whole genome shotgun (WGS) entry which is preliminary data.</text>
</comment>
<proteinExistence type="predicted"/>
<reference evidence="2" key="1">
    <citation type="journal article" date="2020" name="New Phytol.">
        <title>Comparative genomics reveals dynamic genome evolution in host specialist ectomycorrhizal fungi.</title>
        <authorList>
            <person name="Lofgren L.A."/>
            <person name="Nguyen N.H."/>
            <person name="Vilgalys R."/>
            <person name="Ruytinx J."/>
            <person name="Liao H.L."/>
            <person name="Branco S."/>
            <person name="Kuo A."/>
            <person name="LaButti K."/>
            <person name="Lipzen A."/>
            <person name="Andreopoulos W."/>
            <person name="Pangilinan J."/>
            <person name="Riley R."/>
            <person name="Hundley H."/>
            <person name="Na H."/>
            <person name="Barry K."/>
            <person name="Grigoriev I.V."/>
            <person name="Stajich J.E."/>
            <person name="Kennedy P.G."/>
        </authorList>
    </citation>
    <scope>NUCLEOTIDE SEQUENCE</scope>
    <source>
        <strain evidence="2">FC423</strain>
    </source>
</reference>
<dbReference type="EMBL" id="JABBWM010000534">
    <property type="protein sequence ID" value="KAG2080424.1"/>
    <property type="molecule type" value="Genomic_DNA"/>
</dbReference>
<keyword evidence="1" id="KW-0732">Signal</keyword>
<gene>
    <name evidence="2" type="ORF">F5147DRAFT_322834</name>
</gene>
<dbReference type="AlphaFoldDB" id="A0A9P7JKY6"/>
<evidence type="ECO:0008006" key="4">
    <source>
        <dbReference type="Google" id="ProtNLM"/>
    </source>
</evidence>
<evidence type="ECO:0000256" key="1">
    <source>
        <dbReference type="SAM" id="SignalP"/>
    </source>
</evidence>
<feature type="chain" id="PRO_5040458645" description="Secreted protein" evidence="1">
    <location>
        <begin position="28"/>
        <end position="86"/>
    </location>
</feature>
<name>A0A9P7JKY6_9AGAM</name>
<accession>A0A9P7JKY6</accession>
<protein>
    <recommendedName>
        <fullName evidence="4">Secreted protein</fullName>
    </recommendedName>
</protein>
<evidence type="ECO:0000313" key="3">
    <source>
        <dbReference type="Proteomes" id="UP000823399"/>
    </source>
</evidence>
<feature type="signal peptide" evidence="1">
    <location>
        <begin position="1"/>
        <end position="27"/>
    </location>
</feature>